<dbReference type="AlphaFoldDB" id="A0AAD2HR48"/>
<evidence type="ECO:0000313" key="1">
    <source>
        <dbReference type="EMBL" id="CAK5279303.1"/>
    </source>
</evidence>
<gene>
    <name evidence="1" type="ORF">MYCIT1_LOCUS29259</name>
</gene>
<reference evidence="1" key="1">
    <citation type="submission" date="2023-11" db="EMBL/GenBank/DDBJ databases">
        <authorList>
            <person name="De Vega J J."/>
            <person name="De Vega J J."/>
        </authorList>
    </citation>
    <scope>NUCLEOTIDE SEQUENCE</scope>
</reference>
<comment type="caution">
    <text evidence="1">The sequence shown here is derived from an EMBL/GenBank/DDBJ whole genome shotgun (WGS) entry which is preliminary data.</text>
</comment>
<evidence type="ECO:0000313" key="2">
    <source>
        <dbReference type="Proteomes" id="UP001295794"/>
    </source>
</evidence>
<accession>A0AAD2HR48</accession>
<dbReference type="EMBL" id="CAVNYO010000436">
    <property type="protein sequence ID" value="CAK5279303.1"/>
    <property type="molecule type" value="Genomic_DNA"/>
</dbReference>
<organism evidence="1 2">
    <name type="scientific">Mycena citricolor</name>
    <dbReference type="NCBI Taxonomy" id="2018698"/>
    <lineage>
        <taxon>Eukaryota</taxon>
        <taxon>Fungi</taxon>
        <taxon>Dikarya</taxon>
        <taxon>Basidiomycota</taxon>
        <taxon>Agaricomycotina</taxon>
        <taxon>Agaricomycetes</taxon>
        <taxon>Agaricomycetidae</taxon>
        <taxon>Agaricales</taxon>
        <taxon>Marasmiineae</taxon>
        <taxon>Mycenaceae</taxon>
        <taxon>Mycena</taxon>
    </lineage>
</organism>
<sequence length="291" mass="32893">MEECPKCGERRYDANKSGSIAQQTFNTVLLGPQLQALRQSPEASAKLRYRKHIVEEILKDLQTNRGEKTQSYTNFFDGSDFLDALRNGQIGAANFVVGLLLDGAQLYRNKSSDCWIGIWLLFDFSPMVRYKKNHIMPSFVVPGPNKPKNMDSFLFPGLHHIAALQNEAERLKVWDALRPTEPSKTTQPFIAVGDKAVVHTVVWLDNMRFSGSGMYNPALLKLIGYSMRGCNHKDVNLVKLLENCNQDSVRQRYNWNLTLVCSSQNPTQFKKNRLKTGICKPTIMSGVPGDH</sequence>
<name>A0AAD2HR48_9AGAR</name>
<proteinExistence type="predicted"/>
<keyword evidence="2" id="KW-1185">Reference proteome</keyword>
<dbReference type="Proteomes" id="UP001295794">
    <property type="component" value="Unassembled WGS sequence"/>
</dbReference>
<protein>
    <submittedName>
        <fullName evidence="1">Uncharacterized protein</fullName>
    </submittedName>
</protein>